<dbReference type="KEGG" id="rsin:B6N60_04525"/>
<dbReference type="RefSeq" id="WP_190605654.1">
    <property type="nucleotide sequence ID" value="NZ_CP021056.1"/>
</dbReference>
<evidence type="ECO:0000313" key="1">
    <source>
        <dbReference type="EMBL" id="QXE25805.1"/>
    </source>
</evidence>
<dbReference type="EMBL" id="CP021056">
    <property type="protein sequence ID" value="QXE25805.1"/>
    <property type="molecule type" value="Genomic_DNA"/>
</dbReference>
<dbReference type="AlphaFoldDB" id="A0A975TC94"/>
<evidence type="ECO:0000313" key="2">
    <source>
        <dbReference type="Proteomes" id="UP000683511"/>
    </source>
</evidence>
<accession>A0A975TC94</accession>
<sequence length="92" mass="10095">MFFYTYIQGEATLITNAGEQILSLGMMAGFPAGEEDGHHLVNKSQSVVVYLEIGDRTSGDEVVYPDDDLMAKFSADGQWIITHKDGSEYANS</sequence>
<keyword evidence="2" id="KW-1185">Reference proteome</keyword>
<dbReference type="Proteomes" id="UP000683511">
    <property type="component" value="Chromosome"/>
</dbReference>
<dbReference type="Gene3D" id="2.60.120.10">
    <property type="entry name" value="Jelly Rolls"/>
    <property type="match status" value="1"/>
</dbReference>
<dbReference type="InterPro" id="IPR014710">
    <property type="entry name" value="RmlC-like_jellyroll"/>
</dbReference>
<name>A0A975TC94_9NOST</name>
<proteinExistence type="predicted"/>
<gene>
    <name evidence="1" type="ORF">B6N60_04525</name>
</gene>
<protein>
    <submittedName>
        <fullName evidence="1">Cupin 2 conserved barrel domain protein</fullName>
    </submittedName>
</protein>
<dbReference type="InterPro" id="IPR011051">
    <property type="entry name" value="RmlC_Cupin_sf"/>
</dbReference>
<organism evidence="1 2">
    <name type="scientific">Richelia sinica FACHB-800</name>
    <dbReference type="NCBI Taxonomy" id="1357546"/>
    <lineage>
        <taxon>Bacteria</taxon>
        <taxon>Bacillati</taxon>
        <taxon>Cyanobacteriota</taxon>
        <taxon>Cyanophyceae</taxon>
        <taxon>Nostocales</taxon>
        <taxon>Nostocaceae</taxon>
        <taxon>Richelia</taxon>
    </lineage>
</organism>
<reference evidence="1" key="1">
    <citation type="submission" date="2017-04" db="EMBL/GenBank/DDBJ databases">
        <title>Genome deletions in a multicellular cyanobacterial endosymbiont for morphological adaptation in marine diatoms.</title>
        <authorList>
            <person name="Wang Y."/>
            <person name="Gao H."/>
            <person name="Li R."/>
            <person name="Xu X."/>
        </authorList>
    </citation>
    <scope>NUCLEOTIDE SEQUENCE</scope>
    <source>
        <strain evidence="1">FACHB 800</strain>
    </source>
</reference>
<dbReference type="SUPFAM" id="SSF51182">
    <property type="entry name" value="RmlC-like cupins"/>
    <property type="match status" value="1"/>
</dbReference>